<dbReference type="Proteomes" id="UP000380867">
    <property type="component" value="Unassembled WGS sequence"/>
</dbReference>
<evidence type="ECO:0000313" key="2">
    <source>
        <dbReference type="Proteomes" id="UP000380867"/>
    </source>
</evidence>
<proteinExistence type="predicted"/>
<evidence type="ECO:0000313" key="1">
    <source>
        <dbReference type="EMBL" id="KAA1395911.1"/>
    </source>
</evidence>
<protein>
    <submittedName>
        <fullName evidence="1">Uncharacterized protein</fullName>
    </submittedName>
</protein>
<reference evidence="1" key="1">
    <citation type="submission" date="2019-09" db="EMBL/GenBank/DDBJ databases">
        <authorList>
            <person name="Li J."/>
        </authorList>
    </citation>
    <scope>NUCLEOTIDE SEQUENCE [LARGE SCALE GENOMIC DNA]</scope>
    <source>
        <strain evidence="1">JCM 14732</strain>
    </source>
</reference>
<accession>A0A5M4FC97</accession>
<comment type="caution">
    <text evidence="1">The sequence shown here is derived from an EMBL/GenBank/DDBJ whole genome shotgun (WGS) entry which is preliminary data.</text>
</comment>
<sequence length="87" mass="9807">MDSTNNIVVKDYTKYREYKVVVRNLSGTAVCSIDSQSIATYGSVRKYCSSLAEDVKYKLSFYSRNQGSSNTWWLEPNDGANPVAFFA</sequence>
<dbReference type="EMBL" id="SDPQ02000003">
    <property type="protein sequence ID" value="KAA1395911.1"/>
    <property type="molecule type" value="Genomic_DNA"/>
</dbReference>
<dbReference type="AlphaFoldDB" id="A0A5M4FC97"/>
<gene>
    <name evidence="1" type="ORF">ESP70_017425</name>
</gene>
<organism evidence="1 2">
    <name type="scientific">Aeromicrobium ginsengisoli</name>
    <dbReference type="NCBI Taxonomy" id="363867"/>
    <lineage>
        <taxon>Bacteria</taxon>
        <taxon>Bacillati</taxon>
        <taxon>Actinomycetota</taxon>
        <taxon>Actinomycetes</taxon>
        <taxon>Propionibacteriales</taxon>
        <taxon>Nocardioidaceae</taxon>
        <taxon>Aeromicrobium</taxon>
    </lineage>
</organism>
<keyword evidence="2" id="KW-1185">Reference proteome</keyword>
<name>A0A5M4FC97_9ACTN</name>
<dbReference type="RefSeq" id="WP_149690559.1">
    <property type="nucleotide sequence ID" value="NZ_SDPQ02000003.1"/>
</dbReference>